<dbReference type="SUPFAM" id="SSF53474">
    <property type="entry name" value="alpha/beta-Hydrolases"/>
    <property type="match status" value="1"/>
</dbReference>
<gene>
    <name evidence="2" type="ORF">B1A_11714</name>
</gene>
<keyword evidence="2" id="KW-0378">Hydrolase</keyword>
<reference evidence="2" key="1">
    <citation type="submission" date="2013-08" db="EMBL/GenBank/DDBJ databases">
        <authorList>
            <person name="Mendez C."/>
            <person name="Richter M."/>
            <person name="Ferrer M."/>
            <person name="Sanchez J."/>
        </authorList>
    </citation>
    <scope>NUCLEOTIDE SEQUENCE</scope>
</reference>
<feature type="domain" description="AB hydrolase-1" evidence="1">
    <location>
        <begin position="15"/>
        <end position="106"/>
    </location>
</feature>
<dbReference type="GO" id="GO:0046464">
    <property type="term" value="P:acylglycerol catabolic process"/>
    <property type="evidence" value="ECO:0007669"/>
    <property type="project" value="TreeGrafter"/>
</dbReference>
<sequence>MIPTSYKIDGPDSAPPLVLLNSLGSTMDMWRYQLPFLTQRFKVIRVDTRGHTRDTKPPSGPYSIQELGSDIVDLIKHLDLNMVSLCGLSLGGMIAMNIAANQPNLVD</sequence>
<dbReference type="PANTHER" id="PTHR43798">
    <property type="entry name" value="MONOACYLGLYCEROL LIPASE"/>
    <property type="match status" value="1"/>
</dbReference>
<evidence type="ECO:0000259" key="1">
    <source>
        <dbReference type="Pfam" id="PF00561"/>
    </source>
</evidence>
<dbReference type="InterPro" id="IPR000073">
    <property type="entry name" value="AB_hydrolase_1"/>
</dbReference>
<dbReference type="AlphaFoldDB" id="T1BS06"/>
<dbReference type="InterPro" id="IPR050266">
    <property type="entry name" value="AB_hydrolase_sf"/>
</dbReference>
<organism evidence="2">
    <name type="scientific">mine drainage metagenome</name>
    <dbReference type="NCBI Taxonomy" id="410659"/>
    <lineage>
        <taxon>unclassified sequences</taxon>
        <taxon>metagenomes</taxon>
        <taxon>ecological metagenomes</taxon>
    </lineage>
</organism>
<evidence type="ECO:0000313" key="2">
    <source>
        <dbReference type="EMBL" id="EQD55999.1"/>
    </source>
</evidence>
<dbReference type="EMBL" id="AUZX01008412">
    <property type="protein sequence ID" value="EQD55999.1"/>
    <property type="molecule type" value="Genomic_DNA"/>
</dbReference>
<dbReference type="Pfam" id="PF00561">
    <property type="entry name" value="Abhydrolase_1"/>
    <property type="match status" value="1"/>
</dbReference>
<proteinExistence type="predicted"/>
<comment type="caution">
    <text evidence="2">The sequence shown here is derived from an EMBL/GenBank/DDBJ whole genome shotgun (WGS) entry which is preliminary data.</text>
</comment>
<accession>T1BS06</accession>
<reference evidence="2" key="2">
    <citation type="journal article" date="2014" name="ISME J.">
        <title>Microbial stratification in low pH oxic and suboxic macroscopic growths along an acid mine drainage.</title>
        <authorList>
            <person name="Mendez-Garcia C."/>
            <person name="Mesa V."/>
            <person name="Sprenger R.R."/>
            <person name="Richter M."/>
            <person name="Diez M.S."/>
            <person name="Solano J."/>
            <person name="Bargiela R."/>
            <person name="Golyshina O.V."/>
            <person name="Manteca A."/>
            <person name="Ramos J.L."/>
            <person name="Gallego J.R."/>
            <person name="Llorente I."/>
            <person name="Martins Dos Santos V.A."/>
            <person name="Jensen O.N."/>
            <person name="Pelaez A.I."/>
            <person name="Sanchez J."/>
            <person name="Ferrer M."/>
        </authorList>
    </citation>
    <scope>NUCLEOTIDE SEQUENCE</scope>
</reference>
<protein>
    <submittedName>
        <fullName evidence="2">3-oxoadipate enol-lactone hydrolase</fullName>
    </submittedName>
</protein>
<name>T1BS06_9ZZZZ</name>
<dbReference type="GO" id="GO:0016020">
    <property type="term" value="C:membrane"/>
    <property type="evidence" value="ECO:0007669"/>
    <property type="project" value="TreeGrafter"/>
</dbReference>
<dbReference type="PANTHER" id="PTHR43798:SF33">
    <property type="entry name" value="HYDROLASE, PUTATIVE (AFU_ORTHOLOGUE AFUA_2G14860)-RELATED"/>
    <property type="match status" value="1"/>
</dbReference>
<dbReference type="InterPro" id="IPR029058">
    <property type="entry name" value="AB_hydrolase_fold"/>
</dbReference>
<dbReference type="Gene3D" id="3.40.50.1820">
    <property type="entry name" value="alpha/beta hydrolase"/>
    <property type="match status" value="1"/>
</dbReference>
<feature type="non-terminal residue" evidence="2">
    <location>
        <position position="107"/>
    </location>
</feature>
<dbReference type="GO" id="GO:0047372">
    <property type="term" value="F:monoacylglycerol lipase activity"/>
    <property type="evidence" value="ECO:0007669"/>
    <property type="project" value="TreeGrafter"/>
</dbReference>